<dbReference type="HOGENOM" id="CLU_2178104_0_0_11"/>
<evidence type="ECO:0000313" key="1">
    <source>
        <dbReference type="EMBL" id="ACU54788.1"/>
    </source>
</evidence>
<dbReference type="Proteomes" id="UP000000771">
    <property type="component" value="Chromosome"/>
</dbReference>
<proteinExistence type="predicted"/>
<gene>
    <name evidence="1" type="ordered locus">Afer_1877</name>
</gene>
<dbReference type="STRING" id="525909.Afer_1877"/>
<reference evidence="1 2" key="1">
    <citation type="journal article" date="2009" name="Stand. Genomic Sci.">
        <title>Complete genome sequence of Acidimicrobium ferrooxidans type strain (ICP).</title>
        <authorList>
            <person name="Clum A."/>
            <person name="Nolan M."/>
            <person name="Lang E."/>
            <person name="Glavina Del Rio T."/>
            <person name="Tice H."/>
            <person name="Copeland A."/>
            <person name="Cheng J.F."/>
            <person name="Lucas S."/>
            <person name="Chen F."/>
            <person name="Bruce D."/>
            <person name="Goodwin L."/>
            <person name="Pitluck S."/>
            <person name="Ivanova N."/>
            <person name="Mavrommatis K."/>
            <person name="Mikhailova N."/>
            <person name="Pati A."/>
            <person name="Chen A."/>
            <person name="Palaniappan K."/>
            <person name="Goker M."/>
            <person name="Spring S."/>
            <person name="Land M."/>
            <person name="Hauser L."/>
            <person name="Chang Y.J."/>
            <person name="Jeffries C.C."/>
            <person name="Chain P."/>
            <person name="Bristow J."/>
            <person name="Eisen J.A."/>
            <person name="Markowitz V."/>
            <person name="Hugenholtz P."/>
            <person name="Kyrpides N.C."/>
            <person name="Klenk H.P."/>
            <person name="Lapidus A."/>
        </authorList>
    </citation>
    <scope>NUCLEOTIDE SEQUENCE [LARGE SCALE GENOMIC DNA]</scope>
    <source>
        <strain evidence="2">DSM 10331 / JCM 15462 / NBRC 103882 / ICP</strain>
    </source>
</reference>
<dbReference type="RefSeq" id="WP_015799265.1">
    <property type="nucleotide sequence ID" value="NC_013124.1"/>
</dbReference>
<organism evidence="1 2">
    <name type="scientific">Acidimicrobium ferrooxidans (strain DSM 10331 / JCM 15462 / NBRC 103882 / ICP)</name>
    <dbReference type="NCBI Taxonomy" id="525909"/>
    <lineage>
        <taxon>Bacteria</taxon>
        <taxon>Bacillati</taxon>
        <taxon>Actinomycetota</taxon>
        <taxon>Acidimicrobiia</taxon>
        <taxon>Acidimicrobiales</taxon>
        <taxon>Acidimicrobiaceae</taxon>
        <taxon>Acidimicrobium</taxon>
    </lineage>
</organism>
<evidence type="ECO:0000313" key="2">
    <source>
        <dbReference type="Proteomes" id="UP000000771"/>
    </source>
</evidence>
<accession>C7M1P1</accession>
<sequence>MARLEIDAGCARCARAGTHAQHLAGPMDVVERPGLDAVRYVDDEGRAFAGFDAIVAVLAGRWPRFARVGTIRWVRATGTVAYRAVAHVHRVGDRPDSSQHEGSERPPRG</sequence>
<dbReference type="AlphaFoldDB" id="C7M1P1"/>
<protein>
    <submittedName>
        <fullName evidence="1">Uncharacterized protein</fullName>
    </submittedName>
</protein>
<keyword evidence="2" id="KW-1185">Reference proteome</keyword>
<dbReference type="EMBL" id="CP001631">
    <property type="protein sequence ID" value="ACU54788.1"/>
    <property type="molecule type" value="Genomic_DNA"/>
</dbReference>
<name>C7M1P1_ACIFD</name>
<dbReference type="KEGG" id="afo:Afer_1877"/>